<feature type="region of interest" description="Disordered" evidence="1">
    <location>
        <begin position="296"/>
        <end position="320"/>
    </location>
</feature>
<name>A0A835DQQ1_TETSI</name>
<dbReference type="OMA" id="ESSEIWY"/>
<evidence type="ECO:0000256" key="1">
    <source>
        <dbReference type="SAM" id="MobiDB-lite"/>
    </source>
</evidence>
<dbReference type="Pfam" id="PF14309">
    <property type="entry name" value="DUF4378"/>
    <property type="match status" value="1"/>
</dbReference>
<dbReference type="Pfam" id="PF12552">
    <property type="entry name" value="DUF3741"/>
    <property type="match status" value="1"/>
</dbReference>
<keyword evidence="5" id="KW-1185">Reference proteome</keyword>
<evidence type="ECO:0000313" key="4">
    <source>
        <dbReference type="EMBL" id="KAF8412248.1"/>
    </source>
</evidence>
<dbReference type="InterPro" id="IPR025486">
    <property type="entry name" value="DUF4378"/>
</dbReference>
<dbReference type="AlphaFoldDB" id="A0A835DQQ1"/>
<feature type="domain" description="DUF3741" evidence="2">
    <location>
        <begin position="236"/>
        <end position="280"/>
    </location>
</feature>
<organism evidence="4 5">
    <name type="scientific">Tetracentron sinense</name>
    <name type="common">Spur-leaf</name>
    <dbReference type="NCBI Taxonomy" id="13715"/>
    <lineage>
        <taxon>Eukaryota</taxon>
        <taxon>Viridiplantae</taxon>
        <taxon>Streptophyta</taxon>
        <taxon>Embryophyta</taxon>
        <taxon>Tracheophyta</taxon>
        <taxon>Spermatophyta</taxon>
        <taxon>Magnoliopsida</taxon>
        <taxon>Trochodendrales</taxon>
        <taxon>Trochodendraceae</taxon>
        <taxon>Tetracentron</taxon>
    </lineage>
</organism>
<sequence>MAKRSHRRLAKGEKEHSGCMSGLISIFDFRQGRSTQKLLSDRRRETRHAVGSLYMRSKLNMLTNFDDKYQDIDDGEEGNTLRTDVGETNVKKLMVGDKSSELHPKKEINSADVELSDSEHEGCLQNNQKNLNKNCERTCDVHLLDLKAAASLESQQSSHPNSVKQSSDNLDLVALMEEFCNQICQHPEIHMYNENGINSCDLEQRTSCVEHDQLDEFNVQLVQQEKLSKATEAYINQKFIDVKHLPGDDTIHQSTQFMDALEILNSNKELFLKLLQDPNSLLLKRIQDVREAQAEKEEITKSSEGANLSNEEIDSSRQNEEHVIRKQFQKQSMQKIFRRKIKCQDRKMSKESDKPQASNKIVVLKPGPAGIRNFETETSFSSSPQSHYSLRNEGQSMRVTSQFSFTEIKRKLKHVMGKERHSISMDGILHRIPYERQDPRDSGKGIEGDTVGRDSPSKTYFQVERTAKPFIGVKKRDEIGKSKDCEPNIGHEVASTSIDGYKNLKVKTVGYPKQSESNIYIEAKRHLSEILRTEDEDEHLSSKQVPITLGRILSLPEYMSPKFSPVRDGENSFVTAQMRFSPYENFPVIGENMWRLKQENNAGLLSPLRQNLEAPSCIDGDKFEDKLQVFESNSDISKEVFPVAEIPESIYSVRDDLSPEGDVEIVQIAHIVCPEDQDNLLNVSSEPNKTPITSTNKSADTAKICEERGYSECSRLESSEEIQPPSSSLRTCYSSSLIIHKVENLESINEPSPVSVLEPFFIDDIISPASTISQPVNPPMQPLRIQFEENDTSTSTLVVTSSNPEIYLGTCMEDKKSAFEYVRAVLRASGLSWEELLGRWLSSGQLLDLPLFNEVDDLSSQFWCDRKVLFDCINEVLVDLCERYFGCSPCVSFVKPNIRPVPVGKNIVREVWEGIDWHLLPLTLDQIVGKDLENFGTWMDLRFDTEDIGIDMEEAILEELMKDIIFELCYENPNIISARLQHITDHSKRGVDSNPCGIIGILFTIVIYAES</sequence>
<feature type="region of interest" description="Disordered" evidence="1">
    <location>
        <begin position="435"/>
        <end position="456"/>
    </location>
</feature>
<dbReference type="OrthoDB" id="770239at2759"/>
<feature type="domain" description="DUF4378" evidence="3">
    <location>
        <begin position="819"/>
        <end position="962"/>
    </location>
</feature>
<evidence type="ECO:0000259" key="3">
    <source>
        <dbReference type="Pfam" id="PF14309"/>
    </source>
</evidence>
<evidence type="ECO:0000313" key="5">
    <source>
        <dbReference type="Proteomes" id="UP000655225"/>
    </source>
</evidence>
<dbReference type="Proteomes" id="UP000655225">
    <property type="component" value="Unassembled WGS sequence"/>
</dbReference>
<dbReference type="EMBL" id="JABCRI010000001">
    <property type="protein sequence ID" value="KAF8412248.1"/>
    <property type="molecule type" value="Genomic_DNA"/>
</dbReference>
<reference evidence="4 5" key="1">
    <citation type="submission" date="2020-04" db="EMBL/GenBank/DDBJ databases">
        <title>Plant Genome Project.</title>
        <authorList>
            <person name="Zhang R.-G."/>
        </authorList>
    </citation>
    <scope>NUCLEOTIDE SEQUENCE [LARGE SCALE GENOMIC DNA]</scope>
    <source>
        <strain evidence="4">YNK0</strain>
        <tissue evidence="4">Leaf</tissue>
    </source>
</reference>
<dbReference type="PANTHER" id="PTHR47212:SF4">
    <property type="entry name" value="ADHESIN-LIKE PROTEIN, PUTATIVE (DUF3741)-RELATED"/>
    <property type="match status" value="1"/>
</dbReference>
<evidence type="ECO:0008006" key="6">
    <source>
        <dbReference type="Google" id="ProtNLM"/>
    </source>
</evidence>
<gene>
    <name evidence="4" type="ORF">HHK36_000208</name>
</gene>
<dbReference type="InterPro" id="IPR022212">
    <property type="entry name" value="DUF3741"/>
</dbReference>
<evidence type="ECO:0000259" key="2">
    <source>
        <dbReference type="Pfam" id="PF12552"/>
    </source>
</evidence>
<proteinExistence type="predicted"/>
<comment type="caution">
    <text evidence="4">The sequence shown here is derived from an EMBL/GenBank/DDBJ whole genome shotgun (WGS) entry which is preliminary data.</text>
</comment>
<accession>A0A835DQQ1</accession>
<protein>
    <recommendedName>
        <fullName evidence="6">DUF4378 domain-containing protein</fullName>
    </recommendedName>
</protein>
<dbReference type="PANTHER" id="PTHR47212">
    <property type="entry name" value="ADHESIN-LIKE PROTEIN, PUTATIVE (DUF3741)-RELATED"/>
    <property type="match status" value="1"/>
</dbReference>